<dbReference type="GO" id="GO:0015199">
    <property type="term" value="F:amino-acid betaine transmembrane transporter activity"/>
    <property type="evidence" value="ECO:0007669"/>
    <property type="project" value="TreeGrafter"/>
</dbReference>
<evidence type="ECO:0000256" key="2">
    <source>
        <dbReference type="ARBA" id="ARBA00022448"/>
    </source>
</evidence>
<dbReference type="InterPro" id="IPR000390">
    <property type="entry name" value="Small_drug/metabolite_transptr"/>
</dbReference>
<keyword evidence="4 8" id="KW-0812">Transmembrane</keyword>
<name>A0A2K9MDD7_9RHOB</name>
<organism evidence="10 11">
    <name type="scientific">Paracoccus jeotgali</name>
    <dbReference type="NCBI Taxonomy" id="2065379"/>
    <lineage>
        <taxon>Bacteria</taxon>
        <taxon>Pseudomonadati</taxon>
        <taxon>Pseudomonadota</taxon>
        <taxon>Alphaproteobacteria</taxon>
        <taxon>Rhodobacterales</taxon>
        <taxon>Paracoccaceae</taxon>
        <taxon>Paracoccus</taxon>
    </lineage>
</organism>
<evidence type="ECO:0000256" key="3">
    <source>
        <dbReference type="ARBA" id="ARBA00022475"/>
    </source>
</evidence>
<evidence type="ECO:0000256" key="4">
    <source>
        <dbReference type="ARBA" id="ARBA00022692"/>
    </source>
</evidence>
<evidence type="ECO:0000256" key="5">
    <source>
        <dbReference type="ARBA" id="ARBA00022989"/>
    </source>
</evidence>
<dbReference type="SUPFAM" id="SSF103481">
    <property type="entry name" value="Multidrug resistance efflux transporter EmrE"/>
    <property type="match status" value="1"/>
</dbReference>
<feature type="transmembrane region" description="Helical" evidence="9">
    <location>
        <begin position="85"/>
        <end position="104"/>
    </location>
</feature>
<dbReference type="OrthoDB" id="9808638at2"/>
<evidence type="ECO:0000313" key="10">
    <source>
        <dbReference type="EMBL" id="AUM73512.1"/>
    </source>
</evidence>
<keyword evidence="11" id="KW-1185">Reference proteome</keyword>
<dbReference type="GO" id="GO:0015297">
    <property type="term" value="F:antiporter activity"/>
    <property type="evidence" value="ECO:0007669"/>
    <property type="project" value="TreeGrafter"/>
</dbReference>
<gene>
    <name evidence="10" type="ORF">CYR75_03695</name>
</gene>
<accession>A0A2K9MDD7</accession>
<dbReference type="GO" id="GO:0015220">
    <property type="term" value="F:choline transmembrane transporter activity"/>
    <property type="evidence" value="ECO:0007669"/>
    <property type="project" value="TreeGrafter"/>
</dbReference>
<feature type="transmembrane region" description="Helical" evidence="9">
    <location>
        <begin position="58"/>
        <end position="79"/>
    </location>
</feature>
<proteinExistence type="inferred from homology"/>
<dbReference type="AlphaFoldDB" id="A0A2K9MDD7"/>
<keyword evidence="5 9" id="KW-1133">Transmembrane helix</keyword>
<dbReference type="Gene3D" id="1.10.3730.20">
    <property type="match status" value="1"/>
</dbReference>
<keyword evidence="6 9" id="KW-0472">Membrane</keyword>
<evidence type="ECO:0000256" key="7">
    <source>
        <dbReference type="ARBA" id="ARBA00038032"/>
    </source>
</evidence>
<dbReference type="KEGG" id="paru:CYR75_03695"/>
<dbReference type="FunFam" id="1.10.3730.20:FF:000001">
    <property type="entry name" value="Quaternary ammonium compound resistance transporter SugE"/>
    <property type="match status" value="1"/>
</dbReference>
<dbReference type="Pfam" id="PF00893">
    <property type="entry name" value="Multi_Drug_Res"/>
    <property type="match status" value="1"/>
</dbReference>
<dbReference type="InterPro" id="IPR045324">
    <property type="entry name" value="Small_multidrug_res"/>
</dbReference>
<dbReference type="GO" id="GO:1990961">
    <property type="term" value="P:xenobiotic detoxification by transmembrane export across the plasma membrane"/>
    <property type="evidence" value="ECO:0007669"/>
    <property type="project" value="UniProtKB-ARBA"/>
</dbReference>
<evidence type="ECO:0000256" key="8">
    <source>
        <dbReference type="RuleBase" id="RU003942"/>
    </source>
</evidence>
<dbReference type="Proteomes" id="UP000234882">
    <property type="component" value="Chromosome"/>
</dbReference>
<dbReference type="RefSeq" id="WP_101498896.1">
    <property type="nucleotide sequence ID" value="NZ_CP025583.1"/>
</dbReference>
<dbReference type="GO" id="GO:0005886">
    <property type="term" value="C:plasma membrane"/>
    <property type="evidence" value="ECO:0007669"/>
    <property type="project" value="UniProtKB-SubCell"/>
</dbReference>
<dbReference type="PANTHER" id="PTHR30561:SF1">
    <property type="entry name" value="MULTIDRUG TRANSPORTER EMRE"/>
    <property type="match status" value="1"/>
</dbReference>
<dbReference type="GO" id="GO:0031460">
    <property type="term" value="P:glycine betaine transport"/>
    <property type="evidence" value="ECO:0007669"/>
    <property type="project" value="TreeGrafter"/>
</dbReference>
<dbReference type="EMBL" id="CP025583">
    <property type="protein sequence ID" value="AUM73512.1"/>
    <property type="molecule type" value="Genomic_DNA"/>
</dbReference>
<keyword evidence="3" id="KW-1003">Cell membrane</keyword>
<evidence type="ECO:0000256" key="9">
    <source>
        <dbReference type="SAM" id="Phobius"/>
    </source>
</evidence>
<reference evidence="11" key="1">
    <citation type="submission" date="2017-12" db="EMBL/GenBank/DDBJ databases">
        <title>Genomic analysis of Paracoccus sp. CBA4604.</title>
        <authorList>
            <person name="Roh S.W."/>
            <person name="Kim J.Y."/>
            <person name="Kim J.S."/>
        </authorList>
    </citation>
    <scope>NUCLEOTIDE SEQUENCE [LARGE SCALE GENOMIC DNA]</scope>
    <source>
        <strain evidence="11">CBA4604</strain>
    </source>
</reference>
<sequence length="110" mass="11523">MPIWLWLGGAIILEVVGTTALQQSAQFTRVIPTLIMALCYGLAFYALSVVVQSMPMGIVYAIWSGAGIALISLIGALFLRQHLDLAGLIGIGLITSGVVVINLFSGAGPH</sequence>
<keyword evidence="2" id="KW-0813">Transport</keyword>
<protein>
    <submittedName>
        <fullName evidence="10">QacE family quaternary ammonium compound efflux SMR transporter</fullName>
    </submittedName>
</protein>
<comment type="similarity">
    <text evidence="7 8">Belongs to the drug/metabolite transporter (DMT) superfamily. Small multidrug resistance (SMR) (TC 2.A.7.1) family.</text>
</comment>
<dbReference type="PANTHER" id="PTHR30561">
    <property type="entry name" value="SMR FAMILY PROTON-DEPENDENT DRUG EFFLUX TRANSPORTER SUGE"/>
    <property type="match status" value="1"/>
</dbReference>
<feature type="transmembrane region" description="Helical" evidence="9">
    <location>
        <begin position="30"/>
        <end position="51"/>
    </location>
</feature>
<evidence type="ECO:0000313" key="11">
    <source>
        <dbReference type="Proteomes" id="UP000234882"/>
    </source>
</evidence>
<comment type="subcellular location">
    <subcellularLocation>
        <location evidence="1 8">Cell membrane</location>
        <topology evidence="1 8">Multi-pass membrane protein</topology>
    </subcellularLocation>
</comment>
<dbReference type="InterPro" id="IPR037185">
    <property type="entry name" value="EmrE-like"/>
</dbReference>
<evidence type="ECO:0000256" key="6">
    <source>
        <dbReference type="ARBA" id="ARBA00023136"/>
    </source>
</evidence>
<evidence type="ECO:0000256" key="1">
    <source>
        <dbReference type="ARBA" id="ARBA00004651"/>
    </source>
</evidence>